<feature type="domain" description="EF-hand" evidence="3">
    <location>
        <begin position="321"/>
        <end position="355"/>
    </location>
</feature>
<evidence type="ECO:0000259" key="3">
    <source>
        <dbReference type="PROSITE" id="PS50222"/>
    </source>
</evidence>
<evidence type="ECO:0000313" key="4">
    <source>
        <dbReference type="EMBL" id="CAD9303894.1"/>
    </source>
</evidence>
<dbReference type="Pfam" id="PF13499">
    <property type="entry name" value="EF-hand_7"/>
    <property type="match status" value="1"/>
</dbReference>
<dbReference type="PROSITE" id="PS50222">
    <property type="entry name" value="EF_HAND_2"/>
    <property type="match status" value="2"/>
</dbReference>
<keyword evidence="1" id="KW-0106">Calcium</keyword>
<feature type="region of interest" description="Disordered" evidence="2">
    <location>
        <begin position="217"/>
        <end position="244"/>
    </location>
</feature>
<reference evidence="4" key="1">
    <citation type="submission" date="2021-01" db="EMBL/GenBank/DDBJ databases">
        <authorList>
            <person name="Corre E."/>
            <person name="Pelletier E."/>
            <person name="Niang G."/>
            <person name="Scheremetjew M."/>
            <person name="Finn R."/>
            <person name="Kale V."/>
            <person name="Holt S."/>
            <person name="Cochrane G."/>
            <person name="Meng A."/>
            <person name="Brown T."/>
            <person name="Cohen L."/>
        </authorList>
    </citation>
    <scope>NUCLEOTIDE SEQUENCE</scope>
    <source>
        <strain evidence="4">ATCC 50979</strain>
    </source>
</reference>
<feature type="domain" description="EF-hand" evidence="3">
    <location>
        <begin position="280"/>
        <end position="315"/>
    </location>
</feature>
<dbReference type="SUPFAM" id="SSF47473">
    <property type="entry name" value="EF-hand"/>
    <property type="match status" value="1"/>
</dbReference>
<name>A0A7S1VNT1_9EUKA</name>
<dbReference type="SMART" id="SM00054">
    <property type="entry name" value="EFh"/>
    <property type="match status" value="2"/>
</dbReference>
<sequence>MSPDPKPPTSGLMHSLSRRASRDISGTTTRSALKASTDGRTSAPGSPLLNARRGDDNSGMRRSMTQRMSGVFRRGSSASGVEVKVDHSTFRHVDKDEVILTNPETGRTQTASGKTVVVANVNPVTGLVRGLDELVENPQLTAELKVLQELDELRSAMYSLKAKLRVYKYVDLRNVRLVGDERAEVERKVVFGLQKLDELERQIGDLQALATRDDFFGAEPAAPPPAASASPAVSEDGTPTIAAPPSDLEAKLAAARAKRAGELSDQVVQVMAKLTGLSSDQVREARKAFVEFDTRRKGEISRDGTKALVAKLMPDQLDEAATDSKVNEIFAKYDKDGSNSIDFEEFIDLYKDLKK</sequence>
<dbReference type="AlphaFoldDB" id="A0A7S1VNT1"/>
<dbReference type="EMBL" id="HBGL01012375">
    <property type="protein sequence ID" value="CAD9303894.1"/>
    <property type="molecule type" value="Transcribed_RNA"/>
</dbReference>
<protein>
    <recommendedName>
        <fullName evidence="3">EF-hand domain-containing protein</fullName>
    </recommendedName>
</protein>
<evidence type="ECO:0000256" key="2">
    <source>
        <dbReference type="SAM" id="MobiDB-lite"/>
    </source>
</evidence>
<organism evidence="4">
    <name type="scientific">Sexangularia sp. CB-2014</name>
    <dbReference type="NCBI Taxonomy" id="1486929"/>
    <lineage>
        <taxon>Eukaryota</taxon>
        <taxon>Amoebozoa</taxon>
        <taxon>Tubulinea</taxon>
        <taxon>Elardia</taxon>
        <taxon>Arcellinida</taxon>
        <taxon>Arcellinida incertae sedis</taxon>
        <taxon>Sexangularia</taxon>
    </lineage>
</organism>
<evidence type="ECO:0000256" key="1">
    <source>
        <dbReference type="ARBA" id="ARBA00022837"/>
    </source>
</evidence>
<gene>
    <name evidence="4" type="ORF">SSP0437_LOCUS9679</name>
</gene>
<dbReference type="InterPro" id="IPR002048">
    <property type="entry name" value="EF_hand_dom"/>
</dbReference>
<accession>A0A7S1VNT1</accession>
<dbReference type="InterPro" id="IPR018247">
    <property type="entry name" value="EF_Hand_1_Ca_BS"/>
</dbReference>
<dbReference type="GO" id="GO:0005509">
    <property type="term" value="F:calcium ion binding"/>
    <property type="evidence" value="ECO:0007669"/>
    <property type="project" value="InterPro"/>
</dbReference>
<feature type="region of interest" description="Disordered" evidence="2">
    <location>
        <begin position="1"/>
        <end position="62"/>
    </location>
</feature>
<dbReference type="InterPro" id="IPR011992">
    <property type="entry name" value="EF-hand-dom_pair"/>
</dbReference>
<dbReference type="CDD" id="cd00051">
    <property type="entry name" value="EFh"/>
    <property type="match status" value="1"/>
</dbReference>
<dbReference type="Gene3D" id="1.10.238.10">
    <property type="entry name" value="EF-hand"/>
    <property type="match status" value="1"/>
</dbReference>
<proteinExistence type="predicted"/>
<dbReference type="PROSITE" id="PS00018">
    <property type="entry name" value="EF_HAND_1"/>
    <property type="match status" value="1"/>
</dbReference>